<dbReference type="EC" id="6.3.2.17" evidence="2"/>
<dbReference type="GO" id="GO:0005524">
    <property type="term" value="F:ATP binding"/>
    <property type="evidence" value="ECO:0007669"/>
    <property type="project" value="UniProtKB-KW"/>
</dbReference>
<comment type="caution">
    <text evidence="13">The sequence shown here is derived from an EMBL/GenBank/DDBJ whole genome shotgun (WGS) entry which is preliminary data.</text>
</comment>
<keyword evidence="4" id="KW-0479">Metal-binding</keyword>
<evidence type="ECO:0000256" key="1">
    <source>
        <dbReference type="ARBA" id="ARBA00008276"/>
    </source>
</evidence>
<dbReference type="InterPro" id="IPR001645">
    <property type="entry name" value="Folylpolyglutamate_synth"/>
</dbReference>
<dbReference type="EMBL" id="VKID01000001">
    <property type="protein sequence ID" value="TRY00010.1"/>
    <property type="molecule type" value="Genomic_DNA"/>
</dbReference>
<keyword evidence="6 10" id="KW-0067">ATP-binding</keyword>
<dbReference type="InterPro" id="IPR036615">
    <property type="entry name" value="Mur_ligase_C_dom_sf"/>
</dbReference>
<evidence type="ECO:0000313" key="14">
    <source>
        <dbReference type="Proteomes" id="UP000315938"/>
    </source>
</evidence>
<reference evidence="13 14" key="1">
    <citation type="submission" date="2019-07" db="EMBL/GenBank/DDBJ databases">
        <title>Genome sequence of Acholeplasma laidlawii strain with increased resistance to erythromycin.</title>
        <authorList>
            <person name="Medvedeva E.S."/>
            <person name="Baranova N.B."/>
            <person name="Siniagina M.N."/>
            <person name="Mouzykantov A."/>
            <person name="Chernova O.A."/>
            <person name="Chernov V.M."/>
        </authorList>
    </citation>
    <scope>NUCLEOTIDE SEQUENCE [LARGE SCALE GENOMIC DNA]</scope>
    <source>
        <strain evidence="13 14">PG8REry</strain>
    </source>
</reference>
<dbReference type="GO" id="GO:0008841">
    <property type="term" value="F:dihydrofolate synthase activity"/>
    <property type="evidence" value="ECO:0007669"/>
    <property type="project" value="TreeGrafter"/>
</dbReference>
<dbReference type="InterPro" id="IPR013221">
    <property type="entry name" value="Mur_ligase_cen"/>
</dbReference>
<evidence type="ECO:0000256" key="5">
    <source>
        <dbReference type="ARBA" id="ARBA00022741"/>
    </source>
</evidence>
<gene>
    <name evidence="13" type="ORF">FNV44_02905</name>
</gene>
<dbReference type="Pfam" id="PF02875">
    <property type="entry name" value="Mur_ligase_C"/>
    <property type="match status" value="1"/>
</dbReference>
<evidence type="ECO:0000256" key="4">
    <source>
        <dbReference type="ARBA" id="ARBA00022723"/>
    </source>
</evidence>
<evidence type="ECO:0000256" key="2">
    <source>
        <dbReference type="ARBA" id="ARBA00013025"/>
    </source>
</evidence>
<dbReference type="GO" id="GO:0046872">
    <property type="term" value="F:metal ion binding"/>
    <property type="evidence" value="ECO:0007669"/>
    <property type="project" value="UniProtKB-KW"/>
</dbReference>
<evidence type="ECO:0000259" key="12">
    <source>
        <dbReference type="Pfam" id="PF08245"/>
    </source>
</evidence>
<dbReference type="GO" id="GO:0004326">
    <property type="term" value="F:tetrahydrofolylpolyglutamate synthase activity"/>
    <property type="evidence" value="ECO:0007669"/>
    <property type="project" value="UniProtKB-EC"/>
</dbReference>
<sequence length="411" mass="46614">MFKQLDEAVNWIETQIKFRPKTSLDHMKDALSILQLDLSGIKKIHVTGTNGKGSVCMMTTQVLVESGIRVGTFISPYLVRFNERIKLNGKDIEDNDLLDSINKVYELNNAYFEHSGLTLSFFELMTLMSLIYFVDNKVDVIVMEVGIGGLLDATNILNYDVSVITNVGMDHMRQLGNTLESIALNKLGILKEKGHLITSIDSGLHDLVKDYVSKMHSTLKIIQKHDVTTISEFPHKIEYNHQIYKLSLLGEFQNTNAALVIEVIKYLFPNITEQTISEGLSKTEHPGRLETVLPGVVLDGAHNIHAIKEVIFSLKSIFKVYNIHVLFSALSDKEPEVMLNELKKYATTITLTAFPDARYKNLDFIPFNFELNPKTALKNLIKNKKENDVIFITGSLHFIGYMKKEIIPYFK</sequence>
<feature type="domain" description="Mur ligase central" evidence="12">
    <location>
        <begin position="46"/>
        <end position="262"/>
    </location>
</feature>
<organism evidence="13 14">
    <name type="scientific">Acholeplasma laidlawii</name>
    <dbReference type="NCBI Taxonomy" id="2148"/>
    <lineage>
        <taxon>Bacteria</taxon>
        <taxon>Bacillati</taxon>
        <taxon>Mycoplasmatota</taxon>
        <taxon>Mollicutes</taxon>
        <taxon>Acholeplasmatales</taxon>
        <taxon>Acholeplasmataceae</taxon>
        <taxon>Acholeplasma</taxon>
    </lineage>
</organism>
<dbReference type="PROSITE" id="PS01012">
    <property type="entry name" value="FOLYLPOLYGLU_SYNT_2"/>
    <property type="match status" value="1"/>
</dbReference>
<protein>
    <recommendedName>
        <fullName evidence="2">tetrahydrofolate synthase</fullName>
        <ecNumber evidence="2">6.3.2.17</ecNumber>
    </recommendedName>
    <alternativeName>
        <fullName evidence="8">Tetrahydrofolylpolyglutamate synthase</fullName>
    </alternativeName>
</protein>
<dbReference type="Proteomes" id="UP000315938">
    <property type="component" value="Unassembled WGS sequence"/>
</dbReference>
<keyword evidence="3 10" id="KW-0436">Ligase</keyword>
<comment type="similarity">
    <text evidence="1 10">Belongs to the folylpolyglutamate synthase family.</text>
</comment>
<keyword evidence="5 10" id="KW-0547">Nucleotide-binding</keyword>
<evidence type="ECO:0000313" key="13">
    <source>
        <dbReference type="EMBL" id="TRY00010.1"/>
    </source>
</evidence>
<evidence type="ECO:0000256" key="7">
    <source>
        <dbReference type="ARBA" id="ARBA00022842"/>
    </source>
</evidence>
<dbReference type="InterPro" id="IPR018109">
    <property type="entry name" value="Folylpolyglutamate_synth_CS"/>
</dbReference>
<evidence type="ECO:0000256" key="3">
    <source>
        <dbReference type="ARBA" id="ARBA00022598"/>
    </source>
</evidence>
<comment type="catalytic activity">
    <reaction evidence="9">
        <text>(6S)-5,6,7,8-tetrahydrofolyl-(gamma-L-Glu)(n) + L-glutamate + ATP = (6S)-5,6,7,8-tetrahydrofolyl-(gamma-L-Glu)(n+1) + ADP + phosphate + H(+)</text>
        <dbReference type="Rhea" id="RHEA:10580"/>
        <dbReference type="Rhea" id="RHEA-COMP:14738"/>
        <dbReference type="Rhea" id="RHEA-COMP:14740"/>
        <dbReference type="ChEBI" id="CHEBI:15378"/>
        <dbReference type="ChEBI" id="CHEBI:29985"/>
        <dbReference type="ChEBI" id="CHEBI:30616"/>
        <dbReference type="ChEBI" id="CHEBI:43474"/>
        <dbReference type="ChEBI" id="CHEBI:141005"/>
        <dbReference type="ChEBI" id="CHEBI:456216"/>
        <dbReference type="EC" id="6.3.2.17"/>
    </reaction>
</comment>
<evidence type="ECO:0000259" key="11">
    <source>
        <dbReference type="Pfam" id="PF02875"/>
    </source>
</evidence>
<keyword evidence="7" id="KW-0460">Magnesium</keyword>
<proteinExistence type="inferred from homology"/>
<dbReference type="PIRSF" id="PIRSF001563">
    <property type="entry name" value="Folylpolyglu_synth"/>
    <property type="match status" value="1"/>
</dbReference>
<feature type="domain" description="Mur ligase C-terminal" evidence="11">
    <location>
        <begin position="287"/>
        <end position="395"/>
    </location>
</feature>
<name>A0A553III5_ACHLA</name>
<dbReference type="PANTHER" id="PTHR11136:SF0">
    <property type="entry name" value="DIHYDROFOLATE SYNTHETASE-RELATED"/>
    <property type="match status" value="1"/>
</dbReference>
<dbReference type="Gene3D" id="3.40.1190.10">
    <property type="entry name" value="Mur-like, catalytic domain"/>
    <property type="match status" value="1"/>
</dbReference>
<dbReference type="PANTHER" id="PTHR11136">
    <property type="entry name" value="FOLYLPOLYGLUTAMATE SYNTHASE-RELATED"/>
    <property type="match status" value="1"/>
</dbReference>
<dbReference type="InterPro" id="IPR004101">
    <property type="entry name" value="Mur_ligase_C"/>
</dbReference>
<dbReference type="RefSeq" id="WP_064211840.1">
    <property type="nucleotide sequence ID" value="NZ_JACAOE010000001.1"/>
</dbReference>
<accession>A0A553III5</accession>
<dbReference type="InterPro" id="IPR036565">
    <property type="entry name" value="Mur-like_cat_sf"/>
</dbReference>
<dbReference type="Gene3D" id="3.90.190.20">
    <property type="entry name" value="Mur ligase, C-terminal domain"/>
    <property type="match status" value="1"/>
</dbReference>
<dbReference type="NCBIfam" id="TIGR01499">
    <property type="entry name" value="folC"/>
    <property type="match status" value="1"/>
</dbReference>
<dbReference type="SUPFAM" id="SSF53244">
    <property type="entry name" value="MurD-like peptide ligases, peptide-binding domain"/>
    <property type="match status" value="1"/>
</dbReference>
<evidence type="ECO:0000256" key="10">
    <source>
        <dbReference type="PIRNR" id="PIRNR001563"/>
    </source>
</evidence>
<dbReference type="Pfam" id="PF08245">
    <property type="entry name" value="Mur_ligase_M"/>
    <property type="match status" value="1"/>
</dbReference>
<evidence type="ECO:0000256" key="8">
    <source>
        <dbReference type="ARBA" id="ARBA00030592"/>
    </source>
</evidence>
<dbReference type="PROSITE" id="PS01011">
    <property type="entry name" value="FOLYLPOLYGLU_SYNT_1"/>
    <property type="match status" value="1"/>
</dbReference>
<dbReference type="GO" id="GO:0005737">
    <property type="term" value="C:cytoplasm"/>
    <property type="evidence" value="ECO:0007669"/>
    <property type="project" value="TreeGrafter"/>
</dbReference>
<evidence type="ECO:0000256" key="9">
    <source>
        <dbReference type="ARBA" id="ARBA00047493"/>
    </source>
</evidence>
<dbReference type="SUPFAM" id="SSF53623">
    <property type="entry name" value="MurD-like peptide ligases, catalytic domain"/>
    <property type="match status" value="1"/>
</dbReference>
<dbReference type="AlphaFoldDB" id="A0A553III5"/>
<evidence type="ECO:0000256" key="6">
    <source>
        <dbReference type="ARBA" id="ARBA00022840"/>
    </source>
</evidence>